<evidence type="ECO:0000256" key="3">
    <source>
        <dbReference type="ARBA" id="ARBA00022475"/>
    </source>
</evidence>
<keyword evidence="6 9" id="KW-1133">Transmembrane helix</keyword>
<name>A0ABT0XJZ1_9BACI</name>
<feature type="transmembrane region" description="Helical" evidence="9">
    <location>
        <begin position="12"/>
        <end position="32"/>
    </location>
</feature>
<dbReference type="RefSeq" id="WP_251608042.1">
    <property type="nucleotide sequence ID" value="NZ_JAMQJY010000001.1"/>
</dbReference>
<feature type="transmembrane region" description="Helical" evidence="9">
    <location>
        <begin position="127"/>
        <end position="151"/>
    </location>
</feature>
<dbReference type="Proteomes" id="UP001203665">
    <property type="component" value="Unassembled WGS sequence"/>
</dbReference>
<keyword evidence="4" id="KW-0997">Cell inner membrane</keyword>
<evidence type="ECO:0000256" key="4">
    <source>
        <dbReference type="ARBA" id="ARBA00022519"/>
    </source>
</evidence>
<evidence type="ECO:0000256" key="1">
    <source>
        <dbReference type="ARBA" id="ARBA00004429"/>
    </source>
</evidence>
<reference evidence="11" key="1">
    <citation type="submission" date="2022-06" db="EMBL/GenBank/DDBJ databases">
        <title>Alkalicoccobacillus porphyridii sp. nov., isolated from a marine red alga, Porphyridium purpureum and reclassification of Shouchella plakortidis and Shouchella gibsonii as Alkalicoccobacillus plakortidis comb. nov. and Alkalicoccobacillus gibsonii comb. nov.</title>
        <authorList>
            <person name="Kim K.H."/>
            <person name="Lee J.K."/>
            <person name="Han D.M."/>
            <person name="Baek J.H."/>
            <person name="Jeon C.O."/>
        </authorList>
    </citation>
    <scope>NUCLEOTIDE SEQUENCE</scope>
    <source>
        <strain evidence="11">DSM 19153</strain>
    </source>
</reference>
<feature type="transmembrane region" description="Helical" evidence="9">
    <location>
        <begin position="86"/>
        <end position="115"/>
    </location>
</feature>
<dbReference type="Pfam" id="PF04290">
    <property type="entry name" value="DctQ"/>
    <property type="match status" value="1"/>
</dbReference>
<dbReference type="InterPro" id="IPR007387">
    <property type="entry name" value="TRAP_DctQ"/>
</dbReference>
<evidence type="ECO:0000259" key="10">
    <source>
        <dbReference type="Pfam" id="PF04290"/>
    </source>
</evidence>
<protein>
    <submittedName>
        <fullName evidence="11">TRAP transporter small permease</fullName>
    </submittedName>
</protein>
<gene>
    <name evidence="11" type="ORF">NDM98_12400</name>
</gene>
<comment type="caution">
    <text evidence="11">The sequence shown here is derived from an EMBL/GenBank/DDBJ whole genome shotgun (WGS) entry which is preliminary data.</text>
</comment>
<evidence type="ECO:0000256" key="9">
    <source>
        <dbReference type="SAM" id="Phobius"/>
    </source>
</evidence>
<feature type="domain" description="Tripartite ATP-independent periplasmic transporters DctQ component" evidence="10">
    <location>
        <begin position="23"/>
        <end position="150"/>
    </location>
</feature>
<evidence type="ECO:0000256" key="5">
    <source>
        <dbReference type="ARBA" id="ARBA00022692"/>
    </source>
</evidence>
<keyword evidence="7 9" id="KW-0472">Membrane</keyword>
<organism evidence="11 12">
    <name type="scientific">Alkalicoccobacillus plakortidis</name>
    <dbReference type="NCBI Taxonomy" id="444060"/>
    <lineage>
        <taxon>Bacteria</taxon>
        <taxon>Bacillati</taxon>
        <taxon>Bacillota</taxon>
        <taxon>Bacilli</taxon>
        <taxon>Bacillales</taxon>
        <taxon>Bacillaceae</taxon>
        <taxon>Alkalicoccobacillus</taxon>
    </lineage>
</organism>
<feature type="transmembrane region" description="Helical" evidence="9">
    <location>
        <begin position="47"/>
        <end position="65"/>
    </location>
</feature>
<comment type="subcellular location">
    <subcellularLocation>
        <location evidence="1">Cell inner membrane</location>
        <topology evidence="1">Multi-pass membrane protein</topology>
    </subcellularLocation>
</comment>
<evidence type="ECO:0000256" key="7">
    <source>
        <dbReference type="ARBA" id="ARBA00023136"/>
    </source>
</evidence>
<evidence type="ECO:0000256" key="2">
    <source>
        <dbReference type="ARBA" id="ARBA00022448"/>
    </source>
</evidence>
<accession>A0ABT0XJZ1</accession>
<keyword evidence="5 9" id="KW-0812">Transmembrane</keyword>
<keyword evidence="12" id="KW-1185">Reference proteome</keyword>
<comment type="similarity">
    <text evidence="8">Belongs to the TRAP transporter small permease family.</text>
</comment>
<keyword evidence="2" id="KW-0813">Transport</keyword>
<dbReference type="PANTHER" id="PTHR35011">
    <property type="entry name" value="2,3-DIKETO-L-GULONATE TRAP TRANSPORTER SMALL PERMEASE PROTEIN YIAM"/>
    <property type="match status" value="1"/>
</dbReference>
<evidence type="ECO:0000313" key="12">
    <source>
        <dbReference type="Proteomes" id="UP001203665"/>
    </source>
</evidence>
<proteinExistence type="inferred from homology"/>
<evidence type="ECO:0000256" key="6">
    <source>
        <dbReference type="ARBA" id="ARBA00022989"/>
    </source>
</evidence>
<dbReference type="EMBL" id="JAMQJY010000001">
    <property type="protein sequence ID" value="MCM2676216.1"/>
    <property type="molecule type" value="Genomic_DNA"/>
</dbReference>
<sequence length="157" mass="17570">MNKIKLLLDKVLSIFSISLFVFLVALVTWQVATRFLFNAPSSFSEELAKYCFVWLALFGGAFVFGEKGHMAIDFIKEKFSEPVQYGLNWMIEIVTIVFTLLVMFVGGLQLVIITWSQTSASLGVPIGFLYSAIPISGLFIILYSIANLYALTGKRSF</sequence>
<dbReference type="PANTHER" id="PTHR35011:SF2">
    <property type="entry name" value="2,3-DIKETO-L-GULONATE TRAP TRANSPORTER SMALL PERMEASE PROTEIN YIAM"/>
    <property type="match status" value="1"/>
</dbReference>
<keyword evidence="3" id="KW-1003">Cell membrane</keyword>
<evidence type="ECO:0000256" key="8">
    <source>
        <dbReference type="ARBA" id="ARBA00038436"/>
    </source>
</evidence>
<evidence type="ECO:0000313" key="11">
    <source>
        <dbReference type="EMBL" id="MCM2676216.1"/>
    </source>
</evidence>
<dbReference type="InterPro" id="IPR055348">
    <property type="entry name" value="DctQ"/>
</dbReference>